<feature type="domain" description="Sushi" evidence="5">
    <location>
        <begin position="737"/>
        <end position="799"/>
    </location>
</feature>
<feature type="domain" description="Sushi" evidence="5">
    <location>
        <begin position="286"/>
        <end position="349"/>
    </location>
</feature>
<dbReference type="Gene3D" id="2.10.70.10">
    <property type="entry name" value="Complement Module, domain 1"/>
    <property type="match status" value="2"/>
</dbReference>
<proteinExistence type="predicted"/>
<dbReference type="PRINTS" id="PR00838">
    <property type="entry name" value="V5ALLERGEN"/>
</dbReference>
<keyword evidence="2" id="KW-0768">Sushi</keyword>
<dbReference type="Pfam" id="PF00084">
    <property type="entry name" value="Sushi"/>
    <property type="match status" value="2"/>
</dbReference>
<feature type="chain" id="PRO_5035844983" description="Sushi domain-containing protein" evidence="4">
    <location>
        <begin position="23"/>
        <end position="928"/>
    </location>
</feature>
<dbReference type="PROSITE" id="PS01009">
    <property type="entry name" value="CRISP_1"/>
    <property type="match status" value="2"/>
</dbReference>
<gene>
    <name evidence="6" type="ORF">OFUS_LOCUS751</name>
</gene>
<dbReference type="SUPFAM" id="SSF57535">
    <property type="entry name" value="Complement control module/SCR domain"/>
    <property type="match status" value="2"/>
</dbReference>
<evidence type="ECO:0000256" key="3">
    <source>
        <dbReference type="SAM" id="MobiDB-lite"/>
    </source>
</evidence>
<dbReference type="InterPro" id="IPR018244">
    <property type="entry name" value="Allrgn_V5/Tpx1_CS"/>
</dbReference>
<feature type="disulfide bond" evidence="2">
    <location>
        <begin position="770"/>
        <end position="797"/>
    </location>
</feature>
<evidence type="ECO:0000313" key="7">
    <source>
        <dbReference type="Proteomes" id="UP000749559"/>
    </source>
</evidence>
<dbReference type="InterPro" id="IPR035976">
    <property type="entry name" value="Sushi/SCR/CCP_sf"/>
</dbReference>
<sequence>MGILVLYIFSVTILEQTGFVYSQTTEFEKNILRRHNELRALHVSTPPLKWHRQMAARALAYCKTLERDNSFAHSPSSSRQNPLAGENLWRTRSSVSLARTKNDMGNKASQQWYDEIKYYDYKTPAFSSKTGHFTQLVWDNSEFLGCGIAEGKHGMWFSYTVCCQYSPPGNYRGQFAQRVHPLKPKTTTTTTTTTTPRPETSDHVPSDPMNGEVEVGCRPNGVCKAIYKCDTCFGLSGPKKANCQSINLCDGSLRFCDPVGIEHKDENACVRKGTGNTCDKQLGCAFRCPQLKSPEHGSITPTTTVTGSSKAGTRATYACKTGYTLVGNKLRTCSREGIWSGDSAPSCVKVGDIDVEFDGKMTLCGDKSGKRTTLKIGQDAFMEVLLKYTFTNTNRENAKDLTYHVLMEGPCRILSNTKLATVPRATTTRPGTTSNEPNGDRQLSSVFLANEMISLVVLSLSLVILVGLGHAQRTPFERIILQSHNDLRALHENTPPFKWHRILAARALKHCKSLESTGRFAHSPSSSRQDPHAGENLWRSISVRSQANLMNNYMGKKAPQDWYNEIKYYDFKNPGFSSKTGHFTQIVWDNTKYLGCGLASGKRGNWHSYTVCCQYSPHGNYLKQFADRVHPLKIERTTTTTTTTTTMRPVTRTHVPSKPRNGDMTVDCPRSGVCTVKYTCDTCFKLSGPESASCQSSKLCDGSLRFCDPVGIDHKDENTCAQKRAGNTCDKIFGCAFRCPQLKSPENGYVTPFMTSMLSSKPRTRATYVCDTGFTLVGSKYRTCSSDGIWIGSRPSCVKANVVVAQFAAEMKVCGARNSKTNTVKIGQDAFIEVILKHAFINPSKSKTTEVVYHVLIDGPCRGLTDTKKVKIPKSTTTRLGITSDKPNGVPYETKFICSKRGKFTLEFSAWLSDQTTKIVQTCEIECV</sequence>
<dbReference type="FunFam" id="3.40.33.10:FF:000010">
    <property type="entry name" value="Predicted protein"/>
    <property type="match status" value="1"/>
</dbReference>
<comment type="caution">
    <text evidence="2">Lacks conserved residue(s) required for the propagation of feature annotation.</text>
</comment>
<keyword evidence="7" id="KW-1185">Reference proteome</keyword>
<evidence type="ECO:0000256" key="2">
    <source>
        <dbReference type="PROSITE-ProRule" id="PRU00302"/>
    </source>
</evidence>
<dbReference type="PRINTS" id="PR00837">
    <property type="entry name" value="V5TPXLIKE"/>
</dbReference>
<evidence type="ECO:0000256" key="4">
    <source>
        <dbReference type="SAM" id="SignalP"/>
    </source>
</evidence>
<dbReference type="InterPro" id="IPR002413">
    <property type="entry name" value="V5_allergen-like"/>
</dbReference>
<name>A0A8S4MWG9_OWEFU</name>
<keyword evidence="4" id="KW-0732">Signal</keyword>
<evidence type="ECO:0000256" key="1">
    <source>
        <dbReference type="ARBA" id="ARBA00023157"/>
    </source>
</evidence>
<comment type="caution">
    <text evidence="6">The sequence shown here is derived from an EMBL/GenBank/DDBJ whole genome shotgun (WGS) entry which is preliminary data.</text>
</comment>
<dbReference type="EMBL" id="CAIIXF020000001">
    <property type="protein sequence ID" value="CAH1773108.1"/>
    <property type="molecule type" value="Genomic_DNA"/>
</dbReference>
<evidence type="ECO:0000259" key="5">
    <source>
        <dbReference type="PROSITE" id="PS50923"/>
    </source>
</evidence>
<dbReference type="InterPro" id="IPR000436">
    <property type="entry name" value="Sushi_SCR_CCP_dom"/>
</dbReference>
<dbReference type="PANTHER" id="PTHR10334">
    <property type="entry name" value="CYSTEINE-RICH SECRETORY PROTEIN-RELATED"/>
    <property type="match status" value="1"/>
</dbReference>
<accession>A0A8S4MWG9</accession>
<evidence type="ECO:0000313" key="6">
    <source>
        <dbReference type="EMBL" id="CAH1773108.1"/>
    </source>
</evidence>
<feature type="region of interest" description="Disordered" evidence="3">
    <location>
        <begin position="642"/>
        <end position="662"/>
    </location>
</feature>
<dbReference type="InterPro" id="IPR001283">
    <property type="entry name" value="CRISP-related"/>
</dbReference>
<dbReference type="InterPro" id="IPR014044">
    <property type="entry name" value="CAP_dom"/>
</dbReference>
<organism evidence="6 7">
    <name type="scientific">Owenia fusiformis</name>
    <name type="common">Polychaete worm</name>
    <dbReference type="NCBI Taxonomy" id="6347"/>
    <lineage>
        <taxon>Eukaryota</taxon>
        <taxon>Metazoa</taxon>
        <taxon>Spiralia</taxon>
        <taxon>Lophotrochozoa</taxon>
        <taxon>Annelida</taxon>
        <taxon>Polychaeta</taxon>
        <taxon>Sedentaria</taxon>
        <taxon>Canalipalpata</taxon>
        <taxon>Sabellida</taxon>
        <taxon>Oweniida</taxon>
        <taxon>Oweniidae</taxon>
        <taxon>Owenia</taxon>
    </lineage>
</organism>
<dbReference type="InterPro" id="IPR035940">
    <property type="entry name" value="CAP_sf"/>
</dbReference>
<reference evidence="6" key="1">
    <citation type="submission" date="2022-03" db="EMBL/GenBank/DDBJ databases">
        <authorList>
            <person name="Martin C."/>
        </authorList>
    </citation>
    <scope>NUCLEOTIDE SEQUENCE</scope>
</reference>
<dbReference type="SUPFAM" id="SSF55797">
    <property type="entry name" value="PR-1-like"/>
    <property type="match status" value="2"/>
</dbReference>
<dbReference type="GO" id="GO:0005576">
    <property type="term" value="C:extracellular region"/>
    <property type="evidence" value="ECO:0007669"/>
    <property type="project" value="InterPro"/>
</dbReference>
<dbReference type="Gene3D" id="3.40.33.10">
    <property type="entry name" value="CAP"/>
    <property type="match status" value="2"/>
</dbReference>
<keyword evidence="1 2" id="KW-1015">Disulfide bond</keyword>
<dbReference type="InterPro" id="IPR034113">
    <property type="entry name" value="SCP_GAPR1-like"/>
</dbReference>
<dbReference type="CDD" id="cd05382">
    <property type="entry name" value="CAP_GAPR1-like"/>
    <property type="match status" value="2"/>
</dbReference>
<dbReference type="PROSITE" id="PS50923">
    <property type="entry name" value="SUSHI"/>
    <property type="match status" value="2"/>
</dbReference>
<feature type="region of interest" description="Disordered" evidence="3">
    <location>
        <begin position="183"/>
        <end position="211"/>
    </location>
</feature>
<dbReference type="CDD" id="cd00033">
    <property type="entry name" value="CCP"/>
    <property type="match status" value="2"/>
</dbReference>
<dbReference type="OrthoDB" id="43654at2759"/>
<dbReference type="Proteomes" id="UP000749559">
    <property type="component" value="Unassembled WGS sequence"/>
</dbReference>
<dbReference type="Pfam" id="PF00188">
    <property type="entry name" value="CAP"/>
    <property type="match status" value="2"/>
</dbReference>
<dbReference type="SMART" id="SM00032">
    <property type="entry name" value="CCP"/>
    <property type="match status" value="2"/>
</dbReference>
<dbReference type="SMART" id="SM00198">
    <property type="entry name" value="SCP"/>
    <property type="match status" value="2"/>
</dbReference>
<feature type="signal peptide" evidence="4">
    <location>
        <begin position="1"/>
        <end position="22"/>
    </location>
</feature>
<feature type="compositionally biased region" description="Low complexity" evidence="3">
    <location>
        <begin position="186"/>
        <end position="195"/>
    </location>
</feature>
<protein>
    <recommendedName>
        <fullName evidence="5">Sushi domain-containing protein</fullName>
    </recommendedName>
</protein>
<dbReference type="AlphaFoldDB" id="A0A8S4MWG9"/>